<keyword evidence="3" id="KW-1185">Reference proteome</keyword>
<dbReference type="Proteomes" id="UP000783686">
    <property type="component" value="Unassembled WGS sequence"/>
</dbReference>
<accession>A0A811JRD3</accession>
<dbReference type="EMBL" id="CAJFCW020000001">
    <property type="protein sequence ID" value="CAG9080039.1"/>
    <property type="molecule type" value="Genomic_DNA"/>
</dbReference>
<feature type="region of interest" description="Disordered" evidence="1">
    <location>
        <begin position="1"/>
        <end position="60"/>
    </location>
</feature>
<reference evidence="2" key="1">
    <citation type="submission" date="2020-09" db="EMBL/GenBank/DDBJ databases">
        <authorList>
            <person name="Kikuchi T."/>
        </authorList>
    </citation>
    <scope>NUCLEOTIDE SEQUENCE</scope>
    <source>
        <strain evidence="2">SH1</strain>
    </source>
</reference>
<dbReference type="EMBL" id="CAJFDH010000001">
    <property type="protein sequence ID" value="CAD5205979.1"/>
    <property type="molecule type" value="Genomic_DNA"/>
</dbReference>
<dbReference type="Proteomes" id="UP000614601">
    <property type="component" value="Unassembled WGS sequence"/>
</dbReference>
<dbReference type="AlphaFoldDB" id="A0A811JRD3"/>
<comment type="caution">
    <text evidence="2">The sequence shown here is derived from an EMBL/GenBank/DDBJ whole genome shotgun (WGS) entry which is preliminary data.</text>
</comment>
<gene>
    <name evidence="2" type="ORF">BOKJ2_LOCUS663</name>
</gene>
<feature type="compositionally biased region" description="Basic and acidic residues" evidence="1">
    <location>
        <begin position="31"/>
        <end position="45"/>
    </location>
</feature>
<name>A0A811JRD3_9BILA</name>
<protein>
    <submittedName>
        <fullName evidence="2">Uncharacterized protein</fullName>
    </submittedName>
</protein>
<proteinExistence type="predicted"/>
<sequence length="153" mass="16944">MSLGGAGSKTPKSKKKKALISPGQNTASTESARKVVSDSSARGDPKNPIGHGYRDSTIPRPKLPFRLKKLVRVHKEDTTTSEEDVKDQRELPSYVYVNSIKQYQAKLCADNNLAVARESGPNLLDETSKLPPKITYKHLLFLKPKDMTIQVNI</sequence>
<evidence type="ECO:0000256" key="1">
    <source>
        <dbReference type="SAM" id="MobiDB-lite"/>
    </source>
</evidence>
<organism evidence="2 3">
    <name type="scientific">Bursaphelenchus okinawaensis</name>
    <dbReference type="NCBI Taxonomy" id="465554"/>
    <lineage>
        <taxon>Eukaryota</taxon>
        <taxon>Metazoa</taxon>
        <taxon>Ecdysozoa</taxon>
        <taxon>Nematoda</taxon>
        <taxon>Chromadorea</taxon>
        <taxon>Rhabditida</taxon>
        <taxon>Tylenchina</taxon>
        <taxon>Tylenchomorpha</taxon>
        <taxon>Aphelenchoidea</taxon>
        <taxon>Aphelenchoididae</taxon>
        <taxon>Bursaphelenchus</taxon>
    </lineage>
</organism>
<evidence type="ECO:0000313" key="2">
    <source>
        <dbReference type="EMBL" id="CAD5205979.1"/>
    </source>
</evidence>
<evidence type="ECO:0000313" key="3">
    <source>
        <dbReference type="Proteomes" id="UP000614601"/>
    </source>
</evidence>